<dbReference type="VEuPathDB" id="VectorBase:HLOH_047032"/>
<dbReference type="Proteomes" id="UP000821853">
    <property type="component" value="Unassembled WGS sequence"/>
</dbReference>
<organism evidence="1 2">
    <name type="scientific">Haemaphysalis longicornis</name>
    <name type="common">Bush tick</name>
    <dbReference type="NCBI Taxonomy" id="44386"/>
    <lineage>
        <taxon>Eukaryota</taxon>
        <taxon>Metazoa</taxon>
        <taxon>Ecdysozoa</taxon>
        <taxon>Arthropoda</taxon>
        <taxon>Chelicerata</taxon>
        <taxon>Arachnida</taxon>
        <taxon>Acari</taxon>
        <taxon>Parasitiformes</taxon>
        <taxon>Ixodida</taxon>
        <taxon>Ixodoidea</taxon>
        <taxon>Ixodidae</taxon>
        <taxon>Haemaphysalinae</taxon>
        <taxon>Haemaphysalis</taxon>
    </lineage>
</organism>
<evidence type="ECO:0000313" key="2">
    <source>
        <dbReference type="Proteomes" id="UP000821853"/>
    </source>
</evidence>
<protein>
    <submittedName>
        <fullName evidence="1">Uncharacterized protein</fullName>
    </submittedName>
</protein>
<comment type="caution">
    <text evidence="1">The sequence shown here is derived from an EMBL/GenBank/DDBJ whole genome shotgun (WGS) entry which is preliminary data.</text>
</comment>
<gene>
    <name evidence="1" type="ORF">HPB48_026021</name>
</gene>
<name>A0A9J6H8H2_HAELO</name>
<proteinExistence type="predicted"/>
<sequence length="114" mass="12754">MVDLHSPSYRSPSWGKCYDLPPTYTGEKGKENDQVVLNNKQGTITYRSPRQEKAPKVLSMRKLPTRGKAYAVTSNMAALENSGRGVAHGIDLRFSEEKLEVGFCHRTNPHHRGA</sequence>
<dbReference type="AlphaFoldDB" id="A0A9J6H8H2"/>
<dbReference type="EMBL" id="JABSTR010001463">
    <property type="protein sequence ID" value="KAH9384038.1"/>
    <property type="molecule type" value="Genomic_DNA"/>
</dbReference>
<reference evidence="1 2" key="1">
    <citation type="journal article" date="2020" name="Cell">
        <title>Large-Scale Comparative Analyses of Tick Genomes Elucidate Their Genetic Diversity and Vector Capacities.</title>
        <authorList>
            <consortium name="Tick Genome and Microbiome Consortium (TIGMIC)"/>
            <person name="Jia N."/>
            <person name="Wang J."/>
            <person name="Shi W."/>
            <person name="Du L."/>
            <person name="Sun Y."/>
            <person name="Zhan W."/>
            <person name="Jiang J.F."/>
            <person name="Wang Q."/>
            <person name="Zhang B."/>
            <person name="Ji P."/>
            <person name="Bell-Sakyi L."/>
            <person name="Cui X.M."/>
            <person name="Yuan T.T."/>
            <person name="Jiang B.G."/>
            <person name="Yang W.F."/>
            <person name="Lam T.T."/>
            <person name="Chang Q.C."/>
            <person name="Ding S.J."/>
            <person name="Wang X.J."/>
            <person name="Zhu J.G."/>
            <person name="Ruan X.D."/>
            <person name="Zhao L."/>
            <person name="Wei J.T."/>
            <person name="Ye R.Z."/>
            <person name="Que T.C."/>
            <person name="Du C.H."/>
            <person name="Zhou Y.H."/>
            <person name="Cheng J.X."/>
            <person name="Dai P.F."/>
            <person name="Guo W.B."/>
            <person name="Han X.H."/>
            <person name="Huang E.J."/>
            <person name="Li L.F."/>
            <person name="Wei W."/>
            <person name="Gao Y.C."/>
            <person name="Liu J.Z."/>
            <person name="Shao H.Z."/>
            <person name="Wang X."/>
            <person name="Wang C.C."/>
            <person name="Yang T.C."/>
            <person name="Huo Q.B."/>
            <person name="Li W."/>
            <person name="Chen H.Y."/>
            <person name="Chen S.E."/>
            <person name="Zhou L.G."/>
            <person name="Ni X.B."/>
            <person name="Tian J.H."/>
            <person name="Sheng Y."/>
            <person name="Liu T."/>
            <person name="Pan Y.S."/>
            <person name="Xia L.Y."/>
            <person name="Li J."/>
            <person name="Zhao F."/>
            <person name="Cao W.C."/>
        </authorList>
    </citation>
    <scope>NUCLEOTIDE SEQUENCE [LARGE SCALE GENOMIC DNA]</scope>
    <source>
        <strain evidence="1">HaeL-2018</strain>
    </source>
</reference>
<keyword evidence="2" id="KW-1185">Reference proteome</keyword>
<accession>A0A9J6H8H2</accession>
<evidence type="ECO:0000313" key="1">
    <source>
        <dbReference type="EMBL" id="KAH9384038.1"/>
    </source>
</evidence>